<organism evidence="1 2">
    <name type="scientific">Virgibacillus profundi</name>
    <dbReference type="NCBI Taxonomy" id="2024555"/>
    <lineage>
        <taxon>Bacteria</taxon>
        <taxon>Bacillati</taxon>
        <taxon>Bacillota</taxon>
        <taxon>Bacilli</taxon>
        <taxon>Bacillales</taxon>
        <taxon>Bacillaceae</taxon>
        <taxon>Virgibacillus</taxon>
    </lineage>
</organism>
<evidence type="ECO:0008006" key="3">
    <source>
        <dbReference type="Google" id="ProtNLM"/>
    </source>
</evidence>
<dbReference type="EMBL" id="NPOA01000001">
    <property type="protein sequence ID" value="PAV31116.1"/>
    <property type="molecule type" value="Genomic_DNA"/>
</dbReference>
<comment type="caution">
    <text evidence="1">The sequence shown here is derived from an EMBL/GenBank/DDBJ whole genome shotgun (WGS) entry which is preliminary data.</text>
</comment>
<dbReference type="Proteomes" id="UP000218887">
    <property type="component" value="Unassembled WGS sequence"/>
</dbReference>
<keyword evidence="2" id="KW-1185">Reference proteome</keyword>
<dbReference type="AlphaFoldDB" id="A0A2A2IIH6"/>
<reference evidence="1 2" key="1">
    <citation type="submission" date="2017-08" db="EMBL/GenBank/DDBJ databases">
        <title>Virgibacillus indicus sp. nov. and Virgibacillus profoundi sp. nov, two moderately halophilic bacteria isolated from marine sediment by using the Microfluidic Streak Plate.</title>
        <authorList>
            <person name="Xu B."/>
            <person name="Hu B."/>
            <person name="Wang J."/>
            <person name="Zhu Y."/>
            <person name="Huang L."/>
            <person name="Du W."/>
            <person name="Huang Y."/>
        </authorList>
    </citation>
    <scope>NUCLEOTIDE SEQUENCE [LARGE SCALE GENOMIC DNA]</scope>
    <source>
        <strain evidence="1 2">IO3-P3-H5</strain>
    </source>
</reference>
<proteinExistence type="predicted"/>
<dbReference type="RefSeq" id="WP_095653487.1">
    <property type="nucleotide sequence ID" value="NZ_NPOA01000001.1"/>
</dbReference>
<sequence>MRTKKEQLSPTLAAMVDQEIEMGREEGRAEGIKEAKKMFARKLIRDNFSSEYIANLTRLDIEVVANLRDTE</sequence>
<protein>
    <recommendedName>
        <fullName evidence="3">Transposase</fullName>
    </recommendedName>
</protein>
<evidence type="ECO:0000313" key="2">
    <source>
        <dbReference type="Proteomes" id="UP000218887"/>
    </source>
</evidence>
<gene>
    <name evidence="1" type="ORF">CIL05_00200</name>
</gene>
<accession>A0A2A2IIH6</accession>
<evidence type="ECO:0000313" key="1">
    <source>
        <dbReference type="EMBL" id="PAV31116.1"/>
    </source>
</evidence>
<name>A0A2A2IIH6_9BACI</name>